<evidence type="ECO:0000313" key="2">
    <source>
        <dbReference type="Proteomes" id="UP000799754"/>
    </source>
</evidence>
<gene>
    <name evidence="1" type="ORF">BU25DRAFT_405083</name>
</gene>
<protein>
    <submittedName>
        <fullName evidence="1">Uncharacterized protein</fullName>
    </submittedName>
</protein>
<organism evidence="1 2">
    <name type="scientific">Macroventuria anomochaeta</name>
    <dbReference type="NCBI Taxonomy" id="301207"/>
    <lineage>
        <taxon>Eukaryota</taxon>
        <taxon>Fungi</taxon>
        <taxon>Dikarya</taxon>
        <taxon>Ascomycota</taxon>
        <taxon>Pezizomycotina</taxon>
        <taxon>Dothideomycetes</taxon>
        <taxon>Pleosporomycetidae</taxon>
        <taxon>Pleosporales</taxon>
        <taxon>Pleosporineae</taxon>
        <taxon>Didymellaceae</taxon>
        <taxon>Macroventuria</taxon>
    </lineage>
</organism>
<reference evidence="1" key="1">
    <citation type="journal article" date="2020" name="Stud. Mycol.">
        <title>101 Dothideomycetes genomes: a test case for predicting lifestyles and emergence of pathogens.</title>
        <authorList>
            <person name="Haridas S."/>
            <person name="Albert R."/>
            <person name="Binder M."/>
            <person name="Bloem J."/>
            <person name="Labutti K."/>
            <person name="Salamov A."/>
            <person name="Andreopoulos B."/>
            <person name="Baker S."/>
            <person name="Barry K."/>
            <person name="Bills G."/>
            <person name="Bluhm B."/>
            <person name="Cannon C."/>
            <person name="Castanera R."/>
            <person name="Culley D."/>
            <person name="Daum C."/>
            <person name="Ezra D."/>
            <person name="Gonzalez J."/>
            <person name="Henrissat B."/>
            <person name="Kuo A."/>
            <person name="Liang C."/>
            <person name="Lipzen A."/>
            <person name="Lutzoni F."/>
            <person name="Magnuson J."/>
            <person name="Mondo S."/>
            <person name="Nolan M."/>
            <person name="Ohm R."/>
            <person name="Pangilinan J."/>
            <person name="Park H.-J."/>
            <person name="Ramirez L."/>
            <person name="Alfaro M."/>
            <person name="Sun H."/>
            <person name="Tritt A."/>
            <person name="Yoshinaga Y."/>
            <person name="Zwiers L.-H."/>
            <person name="Turgeon B."/>
            <person name="Goodwin S."/>
            <person name="Spatafora J."/>
            <person name="Crous P."/>
            <person name="Grigoriev I."/>
        </authorList>
    </citation>
    <scope>NUCLEOTIDE SEQUENCE</scope>
    <source>
        <strain evidence="1">CBS 525.71</strain>
    </source>
</reference>
<dbReference type="EMBL" id="MU006701">
    <property type="protein sequence ID" value="KAF2633142.1"/>
    <property type="molecule type" value="Genomic_DNA"/>
</dbReference>
<keyword evidence="2" id="KW-1185">Reference proteome</keyword>
<accession>A0ACB6SJ00</accession>
<sequence length="78" mass="8945">MEEGISWEDFQAVVSVRYRGCFGDLANHPLVASDSFFNWKVDNIALFEVWEWIDKVVSELCVPTTLNCLQEALLQHAL</sequence>
<name>A0ACB6SJ00_9PLEO</name>
<comment type="caution">
    <text evidence="1">The sequence shown here is derived from an EMBL/GenBank/DDBJ whole genome shotgun (WGS) entry which is preliminary data.</text>
</comment>
<dbReference type="Proteomes" id="UP000799754">
    <property type="component" value="Unassembled WGS sequence"/>
</dbReference>
<proteinExistence type="predicted"/>
<evidence type="ECO:0000313" key="1">
    <source>
        <dbReference type="EMBL" id="KAF2633142.1"/>
    </source>
</evidence>